<feature type="transmembrane region" description="Helical" evidence="1">
    <location>
        <begin position="9"/>
        <end position="26"/>
    </location>
</feature>
<feature type="transmembrane region" description="Helical" evidence="1">
    <location>
        <begin position="60"/>
        <end position="78"/>
    </location>
</feature>
<dbReference type="InterPro" id="IPR050570">
    <property type="entry name" value="Cell_wall_metabolism_enzyme"/>
</dbReference>
<evidence type="ECO:0000256" key="1">
    <source>
        <dbReference type="SAM" id="Phobius"/>
    </source>
</evidence>
<dbReference type="AlphaFoldDB" id="A0A1H9ZVW5"/>
<evidence type="ECO:0000313" key="4">
    <source>
        <dbReference type="Proteomes" id="UP000243819"/>
    </source>
</evidence>
<reference evidence="4" key="1">
    <citation type="submission" date="2016-10" db="EMBL/GenBank/DDBJ databases">
        <authorList>
            <person name="Varghese N."/>
            <person name="Submissions S."/>
        </authorList>
    </citation>
    <scope>NUCLEOTIDE SEQUENCE [LARGE SCALE GENOMIC DNA]</scope>
    <source>
        <strain evidence="4">DSM 13577</strain>
    </source>
</reference>
<dbReference type="OrthoDB" id="9809488at2"/>
<feature type="transmembrane region" description="Helical" evidence="1">
    <location>
        <begin position="32"/>
        <end position="51"/>
    </location>
</feature>
<keyword evidence="1" id="KW-1133">Transmembrane helix</keyword>
<dbReference type="PANTHER" id="PTHR21666:SF270">
    <property type="entry name" value="MUREIN HYDROLASE ACTIVATOR ENVC"/>
    <property type="match status" value="1"/>
</dbReference>
<dbReference type="CDD" id="cd12797">
    <property type="entry name" value="M23_peptidase"/>
    <property type="match status" value="1"/>
</dbReference>
<organism evidence="3 4">
    <name type="scientific">Anaerobranca gottschalkii DSM 13577</name>
    <dbReference type="NCBI Taxonomy" id="1120990"/>
    <lineage>
        <taxon>Bacteria</taxon>
        <taxon>Bacillati</taxon>
        <taxon>Bacillota</taxon>
        <taxon>Clostridia</taxon>
        <taxon>Eubacteriales</taxon>
        <taxon>Proteinivoracaceae</taxon>
        <taxon>Anaerobranca</taxon>
    </lineage>
</organism>
<feature type="domain" description="M23ase beta-sheet core" evidence="2">
    <location>
        <begin position="254"/>
        <end position="352"/>
    </location>
</feature>
<proteinExistence type="predicted"/>
<dbReference type="Gene3D" id="2.70.70.10">
    <property type="entry name" value="Glucose Permease (Domain IIA)"/>
    <property type="match status" value="1"/>
</dbReference>
<sequence>MKRQKLADILWLLVMLSGFIIFLNGISFSIKYINTFASIIFTTSLLFLPYFKRPNLWTKVIAFIGFIYILIVTMLKYSLIRIPFLRFIIVIPVFLSIGVLIINIFYPRLFNDNKKVKHKGYNIEEVSNKDEYVLEPKPLKKHPIKATILYFLSQYLLCFLNPLQLYQMLLMFVGNTVAVIRGDDESYDSTYKQKIEYNLPFLGEWIVYNGGTNKENSHSWDIINQRYAYDFIKIDSNRSSHKSDGYSLEDYYCYGEPIVAPADGQVVELKTNVADAKKPGTMLIDFLSKDIRGNYVIIKHAEDEYSVIAHLIPNSIVVKKGQYVKKGQLLGKCGNSGHSTEPHLHFHLQNKQSFYFAKGVPIKFSNIQINGNYHSEAFIKRNDRVKNIS</sequence>
<dbReference type="InterPro" id="IPR016047">
    <property type="entry name" value="M23ase_b-sheet_dom"/>
</dbReference>
<name>A0A1H9ZVW5_9FIRM</name>
<evidence type="ECO:0000259" key="2">
    <source>
        <dbReference type="Pfam" id="PF01551"/>
    </source>
</evidence>
<feature type="transmembrane region" description="Helical" evidence="1">
    <location>
        <begin position="84"/>
        <end position="106"/>
    </location>
</feature>
<feature type="transmembrane region" description="Helical" evidence="1">
    <location>
        <begin position="147"/>
        <end position="166"/>
    </location>
</feature>
<dbReference type="GO" id="GO:0004222">
    <property type="term" value="F:metalloendopeptidase activity"/>
    <property type="evidence" value="ECO:0007669"/>
    <property type="project" value="TreeGrafter"/>
</dbReference>
<keyword evidence="1" id="KW-0472">Membrane</keyword>
<gene>
    <name evidence="3" type="ORF">SAMN03080614_10145</name>
</gene>
<keyword evidence="1" id="KW-0812">Transmembrane</keyword>
<dbReference type="Pfam" id="PF01551">
    <property type="entry name" value="Peptidase_M23"/>
    <property type="match status" value="1"/>
</dbReference>
<dbReference type="InterPro" id="IPR011055">
    <property type="entry name" value="Dup_hybrid_motif"/>
</dbReference>
<dbReference type="EMBL" id="FOIF01000014">
    <property type="protein sequence ID" value="SES85921.1"/>
    <property type="molecule type" value="Genomic_DNA"/>
</dbReference>
<keyword evidence="4" id="KW-1185">Reference proteome</keyword>
<dbReference type="SUPFAM" id="SSF51261">
    <property type="entry name" value="Duplicated hybrid motif"/>
    <property type="match status" value="1"/>
</dbReference>
<dbReference type="Proteomes" id="UP000243819">
    <property type="component" value="Unassembled WGS sequence"/>
</dbReference>
<dbReference type="PANTHER" id="PTHR21666">
    <property type="entry name" value="PEPTIDASE-RELATED"/>
    <property type="match status" value="1"/>
</dbReference>
<dbReference type="RefSeq" id="WP_091349929.1">
    <property type="nucleotide sequence ID" value="NZ_FOIF01000014.1"/>
</dbReference>
<evidence type="ECO:0000313" key="3">
    <source>
        <dbReference type="EMBL" id="SES85921.1"/>
    </source>
</evidence>
<protein>
    <submittedName>
        <fullName evidence="3">Peptidase family M23</fullName>
    </submittedName>
</protein>
<accession>A0A1H9ZVW5</accession>
<dbReference type="STRING" id="1120990.SAMN03080614_10145"/>